<keyword evidence="4" id="KW-1185">Reference proteome</keyword>
<sequence length="114" mass="12954">RCKSTIPDQKNYLTPGGHFAALIGGHFDRYMQVTHNIAYAIGDSPYGPFTYQGVILNPVQGWTNHHSIVKIDSKWYIFYHDTELSGETHLRNIKMAELEHLADGTIKTIEPILK</sequence>
<protein>
    <recommendedName>
        <fullName evidence="5">Glycosyl hydrolases family 43</fullName>
    </recommendedName>
</protein>
<dbReference type="Proteomes" id="UP000198480">
    <property type="component" value="Unassembled WGS sequence"/>
</dbReference>
<keyword evidence="1" id="KW-0624">Polysaccharide degradation</keyword>
<gene>
    <name evidence="3" type="ORF">SAMN06295967_1011</name>
</gene>
<dbReference type="GO" id="GO:0045493">
    <property type="term" value="P:xylan catabolic process"/>
    <property type="evidence" value="ECO:0007669"/>
    <property type="project" value="UniProtKB-KW"/>
</dbReference>
<evidence type="ECO:0000256" key="2">
    <source>
        <dbReference type="ARBA" id="ARBA00023277"/>
    </source>
</evidence>
<organism evidence="3 4">
    <name type="scientific">Belliella buryatensis</name>
    <dbReference type="NCBI Taxonomy" id="1500549"/>
    <lineage>
        <taxon>Bacteria</taxon>
        <taxon>Pseudomonadati</taxon>
        <taxon>Bacteroidota</taxon>
        <taxon>Cytophagia</taxon>
        <taxon>Cytophagales</taxon>
        <taxon>Cyclobacteriaceae</taxon>
        <taxon>Belliella</taxon>
    </lineage>
</organism>
<proteinExistence type="predicted"/>
<evidence type="ECO:0000313" key="3">
    <source>
        <dbReference type="EMBL" id="SNR92445.1"/>
    </source>
</evidence>
<accession>A0A239A9Y1</accession>
<keyword evidence="2" id="KW-0119">Carbohydrate metabolism</keyword>
<reference evidence="4" key="1">
    <citation type="submission" date="2017-06" db="EMBL/GenBank/DDBJ databases">
        <authorList>
            <person name="Varghese N."/>
            <person name="Submissions S."/>
        </authorList>
    </citation>
    <scope>NUCLEOTIDE SEQUENCE [LARGE SCALE GENOMIC DNA]</scope>
    <source>
        <strain evidence="4">5C</strain>
    </source>
</reference>
<dbReference type="SUPFAM" id="SSF75005">
    <property type="entry name" value="Arabinanase/levansucrase/invertase"/>
    <property type="match status" value="1"/>
</dbReference>
<dbReference type="AlphaFoldDB" id="A0A239A9Y1"/>
<dbReference type="EMBL" id="FZOK01000001">
    <property type="protein sequence ID" value="SNR92445.1"/>
    <property type="molecule type" value="Genomic_DNA"/>
</dbReference>
<feature type="non-terminal residue" evidence="3">
    <location>
        <position position="1"/>
    </location>
</feature>
<dbReference type="Gene3D" id="2.115.10.20">
    <property type="entry name" value="Glycosyl hydrolase domain, family 43"/>
    <property type="match status" value="1"/>
</dbReference>
<dbReference type="PANTHER" id="PTHR43772:SF2">
    <property type="entry name" value="PUTATIVE (AFU_ORTHOLOGUE AFUA_2G04480)-RELATED"/>
    <property type="match status" value="1"/>
</dbReference>
<keyword evidence="1" id="KW-0858">Xylan degradation</keyword>
<evidence type="ECO:0000256" key="1">
    <source>
        <dbReference type="ARBA" id="ARBA00022651"/>
    </source>
</evidence>
<evidence type="ECO:0000313" key="4">
    <source>
        <dbReference type="Proteomes" id="UP000198480"/>
    </source>
</evidence>
<name>A0A239A9Y1_9BACT</name>
<dbReference type="PANTHER" id="PTHR43772">
    <property type="entry name" value="ENDO-1,4-BETA-XYLANASE"/>
    <property type="match status" value="1"/>
</dbReference>
<evidence type="ECO:0008006" key="5">
    <source>
        <dbReference type="Google" id="ProtNLM"/>
    </source>
</evidence>
<dbReference type="InterPro" id="IPR052176">
    <property type="entry name" value="Glycosyl_Hydrlase_43_Enz"/>
</dbReference>
<dbReference type="InterPro" id="IPR023296">
    <property type="entry name" value="Glyco_hydro_beta-prop_sf"/>
</dbReference>